<dbReference type="RefSeq" id="WP_093786329.1">
    <property type="nucleotide sequence ID" value="NZ_FNIE01000010.1"/>
</dbReference>
<evidence type="ECO:0000313" key="3">
    <source>
        <dbReference type="Proteomes" id="UP000199341"/>
    </source>
</evidence>
<dbReference type="EMBL" id="FNIE01000010">
    <property type="protein sequence ID" value="SDO49686.1"/>
    <property type="molecule type" value="Genomic_DNA"/>
</dbReference>
<dbReference type="STRING" id="310781.SAMN05216259_11071"/>
<sequence length="89" mass="9262">MTATSIALPTLVCDDISISRLHGEACWHCGAVSGSLSFIGQVSTAAGAGTLRLRPVVGCPTHQRPPTAVPPSCPSDRDPAAHECVRNKR</sequence>
<dbReference type="Proteomes" id="UP000199341">
    <property type="component" value="Unassembled WGS sequence"/>
</dbReference>
<evidence type="ECO:0000256" key="1">
    <source>
        <dbReference type="SAM" id="MobiDB-lite"/>
    </source>
</evidence>
<dbReference type="OrthoDB" id="4318109at2"/>
<evidence type="ECO:0000313" key="2">
    <source>
        <dbReference type="EMBL" id="SDO49686.1"/>
    </source>
</evidence>
<feature type="compositionally biased region" description="Basic and acidic residues" evidence="1">
    <location>
        <begin position="75"/>
        <end position="89"/>
    </location>
</feature>
<protein>
    <submittedName>
        <fullName evidence="2">Uncharacterized protein</fullName>
    </submittedName>
</protein>
<reference evidence="2 3" key="1">
    <citation type="submission" date="2016-10" db="EMBL/GenBank/DDBJ databases">
        <authorList>
            <person name="de Groot N.N."/>
        </authorList>
    </citation>
    <scope>NUCLEOTIDE SEQUENCE [LARGE SCALE GENOMIC DNA]</scope>
    <source>
        <strain evidence="2 3">CGMCC 4.2022</strain>
    </source>
</reference>
<proteinExistence type="predicted"/>
<gene>
    <name evidence="2" type="ORF">SAMN05216259_11071</name>
</gene>
<dbReference type="AlphaFoldDB" id="A0A1H0K184"/>
<keyword evidence="3" id="KW-1185">Reference proteome</keyword>
<accession>A0A1H0K184</accession>
<organism evidence="2 3">
    <name type="scientific">Actinacidiphila guanduensis</name>
    <dbReference type="NCBI Taxonomy" id="310781"/>
    <lineage>
        <taxon>Bacteria</taxon>
        <taxon>Bacillati</taxon>
        <taxon>Actinomycetota</taxon>
        <taxon>Actinomycetes</taxon>
        <taxon>Kitasatosporales</taxon>
        <taxon>Streptomycetaceae</taxon>
        <taxon>Actinacidiphila</taxon>
    </lineage>
</organism>
<name>A0A1H0K184_9ACTN</name>
<feature type="region of interest" description="Disordered" evidence="1">
    <location>
        <begin position="63"/>
        <end position="89"/>
    </location>
</feature>